<feature type="compositionally biased region" description="Low complexity" evidence="1">
    <location>
        <begin position="65"/>
        <end position="79"/>
    </location>
</feature>
<accession>A0AAQ3Q6A4</accession>
<evidence type="ECO:0000313" key="2">
    <source>
        <dbReference type="EMBL" id="WOK97657.1"/>
    </source>
</evidence>
<evidence type="ECO:0000313" key="3">
    <source>
        <dbReference type="Proteomes" id="UP001327560"/>
    </source>
</evidence>
<reference evidence="2 3" key="1">
    <citation type="submission" date="2023-10" db="EMBL/GenBank/DDBJ databases">
        <title>Chromosome-scale genome assembly provides insights into flower coloration mechanisms of Canna indica.</title>
        <authorList>
            <person name="Li C."/>
        </authorList>
    </citation>
    <scope>NUCLEOTIDE SEQUENCE [LARGE SCALE GENOMIC DNA]</scope>
    <source>
        <tissue evidence="2">Flower</tissue>
    </source>
</reference>
<feature type="region of interest" description="Disordered" evidence="1">
    <location>
        <begin position="60"/>
        <end position="95"/>
    </location>
</feature>
<dbReference type="Proteomes" id="UP001327560">
    <property type="component" value="Chromosome 2"/>
</dbReference>
<dbReference type="AlphaFoldDB" id="A0AAQ3Q6A4"/>
<evidence type="ECO:0000256" key="1">
    <source>
        <dbReference type="SAM" id="MobiDB-lite"/>
    </source>
</evidence>
<feature type="compositionally biased region" description="Polar residues" evidence="1">
    <location>
        <begin position="18"/>
        <end position="32"/>
    </location>
</feature>
<sequence length="150" mass="16659">MASPIVRSPAWYTPKLPDTTSLDQPPLFSSSSARRRPPHGHTVVLLHAARPLHLHGFTHRSNSESVLSHSHLQPSPSSSRHLHNVGESSRAMPVAQESSTACSPAPSWHLLRLLGTFTAPGMYRQQQELRHLANSYYNNLARQVIFKSTT</sequence>
<keyword evidence="3" id="KW-1185">Reference proteome</keyword>
<gene>
    <name evidence="2" type="ORF">Cni_G06365</name>
</gene>
<proteinExistence type="predicted"/>
<name>A0AAQ3Q6A4_9LILI</name>
<organism evidence="2 3">
    <name type="scientific">Canna indica</name>
    <name type="common">Indian-shot</name>
    <dbReference type="NCBI Taxonomy" id="4628"/>
    <lineage>
        <taxon>Eukaryota</taxon>
        <taxon>Viridiplantae</taxon>
        <taxon>Streptophyta</taxon>
        <taxon>Embryophyta</taxon>
        <taxon>Tracheophyta</taxon>
        <taxon>Spermatophyta</taxon>
        <taxon>Magnoliopsida</taxon>
        <taxon>Liliopsida</taxon>
        <taxon>Zingiberales</taxon>
        <taxon>Cannaceae</taxon>
        <taxon>Canna</taxon>
    </lineage>
</organism>
<protein>
    <submittedName>
        <fullName evidence="2">Uncharacterized protein</fullName>
    </submittedName>
</protein>
<dbReference type="EMBL" id="CP136891">
    <property type="protein sequence ID" value="WOK97657.1"/>
    <property type="molecule type" value="Genomic_DNA"/>
</dbReference>
<feature type="region of interest" description="Disordered" evidence="1">
    <location>
        <begin position="1"/>
        <end position="38"/>
    </location>
</feature>